<evidence type="ECO:0000256" key="1">
    <source>
        <dbReference type="ARBA" id="ARBA00004123"/>
    </source>
</evidence>
<dbReference type="InterPro" id="IPR051089">
    <property type="entry name" value="prtT"/>
</dbReference>
<reference evidence="7" key="1">
    <citation type="submission" date="2013-07" db="EMBL/GenBank/DDBJ databases">
        <authorList>
            <consortium name="The Broad Institute Genome Sequencing Platform"/>
            <person name="Cuomo C."/>
            <person name="Litvintseva A."/>
            <person name="Chen Y."/>
            <person name="Heitman J."/>
            <person name="Sun S."/>
            <person name="Springer D."/>
            <person name="Dromer F."/>
            <person name="Young S.K."/>
            <person name="Zeng Q."/>
            <person name="Gargeya S."/>
            <person name="Fitzgerald M."/>
            <person name="Abouelleil A."/>
            <person name="Alvarado L."/>
            <person name="Berlin A.M."/>
            <person name="Chapman S.B."/>
            <person name="Dewar J."/>
            <person name="Goldberg J."/>
            <person name="Griggs A."/>
            <person name="Gujja S."/>
            <person name="Hansen M."/>
            <person name="Howarth C."/>
            <person name="Imamovic A."/>
            <person name="Larimer J."/>
            <person name="McCowan C."/>
            <person name="Murphy C."/>
            <person name="Pearson M."/>
            <person name="Priest M."/>
            <person name="Roberts A."/>
            <person name="Saif S."/>
            <person name="Shea T."/>
            <person name="Sykes S."/>
            <person name="Wortman J."/>
            <person name="Nusbaum C."/>
            <person name="Birren B."/>
        </authorList>
    </citation>
    <scope>NUCLEOTIDE SEQUENCE</scope>
    <source>
        <strain evidence="7">CBS 10737</strain>
    </source>
</reference>
<sequence>MQSTPGPSTIVLTEKRGLKACTAAAIPCKFTATRRGRVKGSKNRKTLEKLANGDKHYDVIRNATSPHSSIDSSHDAELTSWTGGHRTFLRSEAMDDQPAFRVQSPLDPFVSGISTLTSPVPFPSRPMPKTRPGMTRRTVQTMAGSFPIGSERAVSESVPGADFSSGRDVHNPLLFLAECARRGWDTADGSEWKDKMVVPAPITYLPLEDAIRLGRWSKENLGKIITDQRKYFQLGLHGSKRDVSVGLDPVYQHVIKEDQVDILFGSYFRHVHCQWGMLDRDIHTSAFVRSRSAFLFTAILALGATSIATLTNSTPQQRILAIKLWAHLEKLQLVVSATAAKSVEIVQGMMLAQMWALRTPRLVDDQRAARLGMAVRMAGQIGLQLARNHGSIPGERNSNDLRTRLSLVLVESRWESIADRQEISCQGLDLTDFEAEELDRTGPFEDIALMAADYALYRFEAESKERIHRISSTTRSTTGLDSERIWIQTYLESWNKKWVSPQTDPLRKWWFQYLSIRSHLVGILRVAKARSGPGSWSDQMRSDLILVSIELLEGCLSHKRAMHMLRPTSPIVFAAAILLRLTSKEAPERDLILRVALRLAGEPEKEDIVTYAVHNGYQILNMLCLSKEATEVSHGSTQAESSNNDIIFHQSSVSSSITALPEDDTYQQNFRHTPPPQADQTQAQRIDPMAFLTLLNHQPVDDIGVFLGLTGTSNGNGNGSGIGYLHDTSNVNGYGNANTTQWDSSNPRSSLLYGDTASNPVPMPSWDNFLSTEPFTSIDTSQGSMIDHRLQAGNGSTTLTNNANEEELFGSAGEANRQMSDNAISDFYFHLASALGS</sequence>
<dbReference type="InterPro" id="IPR007219">
    <property type="entry name" value="XnlR_reg_dom"/>
</dbReference>
<evidence type="ECO:0000313" key="7">
    <source>
        <dbReference type="EMBL" id="WWC69300.1"/>
    </source>
</evidence>
<dbReference type="GO" id="GO:0005634">
    <property type="term" value="C:nucleus"/>
    <property type="evidence" value="ECO:0007669"/>
    <property type="project" value="UniProtKB-SubCell"/>
</dbReference>
<evidence type="ECO:0000313" key="8">
    <source>
        <dbReference type="Proteomes" id="UP000094020"/>
    </source>
</evidence>
<dbReference type="CDD" id="cd12148">
    <property type="entry name" value="fungal_TF_MHR"/>
    <property type="match status" value="1"/>
</dbReference>
<keyword evidence="3" id="KW-0238">DNA-binding</keyword>
<dbReference type="AlphaFoldDB" id="A0AAJ8L4B3"/>
<dbReference type="GO" id="GO:0008270">
    <property type="term" value="F:zinc ion binding"/>
    <property type="evidence" value="ECO:0007669"/>
    <property type="project" value="InterPro"/>
</dbReference>
<dbReference type="Pfam" id="PF04082">
    <property type="entry name" value="Fungal_trans"/>
    <property type="match status" value="1"/>
</dbReference>
<dbReference type="Proteomes" id="UP000094020">
    <property type="component" value="Chromosome 4"/>
</dbReference>
<keyword evidence="4" id="KW-0804">Transcription</keyword>
<dbReference type="PANTHER" id="PTHR31845">
    <property type="entry name" value="FINGER DOMAIN PROTEIN, PUTATIVE-RELATED"/>
    <property type="match status" value="1"/>
</dbReference>
<evidence type="ECO:0000256" key="2">
    <source>
        <dbReference type="ARBA" id="ARBA00023015"/>
    </source>
</evidence>
<reference evidence="7" key="2">
    <citation type="submission" date="2024-02" db="EMBL/GenBank/DDBJ databases">
        <title>Comparative genomics of Cryptococcus and Kwoniella reveals pathogenesis evolution and contrasting modes of karyotype evolution via chromosome fusion or intercentromeric recombination.</title>
        <authorList>
            <person name="Coelho M.A."/>
            <person name="David-Palma M."/>
            <person name="Shea T."/>
            <person name="Bowers K."/>
            <person name="McGinley-Smith S."/>
            <person name="Mohammad A.W."/>
            <person name="Gnirke A."/>
            <person name="Yurkov A.M."/>
            <person name="Nowrousian M."/>
            <person name="Sun S."/>
            <person name="Cuomo C.A."/>
            <person name="Heitman J."/>
        </authorList>
    </citation>
    <scope>NUCLEOTIDE SEQUENCE</scope>
    <source>
        <strain evidence="7">CBS 10737</strain>
    </source>
</reference>
<name>A0AAJ8L4B3_9TREE</name>
<dbReference type="GO" id="GO:0006351">
    <property type="term" value="P:DNA-templated transcription"/>
    <property type="evidence" value="ECO:0007669"/>
    <property type="project" value="InterPro"/>
</dbReference>
<dbReference type="GO" id="GO:0000976">
    <property type="term" value="F:transcription cis-regulatory region binding"/>
    <property type="evidence" value="ECO:0007669"/>
    <property type="project" value="TreeGrafter"/>
</dbReference>
<evidence type="ECO:0000256" key="5">
    <source>
        <dbReference type="ARBA" id="ARBA00023242"/>
    </source>
</evidence>
<proteinExistence type="predicted"/>
<evidence type="ECO:0000259" key="6">
    <source>
        <dbReference type="Pfam" id="PF04082"/>
    </source>
</evidence>
<dbReference type="GO" id="GO:0000981">
    <property type="term" value="F:DNA-binding transcription factor activity, RNA polymerase II-specific"/>
    <property type="evidence" value="ECO:0007669"/>
    <property type="project" value="TreeGrafter"/>
</dbReference>
<organism evidence="7 8">
    <name type="scientific">Kwoniella pini CBS 10737</name>
    <dbReference type="NCBI Taxonomy" id="1296096"/>
    <lineage>
        <taxon>Eukaryota</taxon>
        <taxon>Fungi</taxon>
        <taxon>Dikarya</taxon>
        <taxon>Basidiomycota</taxon>
        <taxon>Agaricomycotina</taxon>
        <taxon>Tremellomycetes</taxon>
        <taxon>Tremellales</taxon>
        <taxon>Cryptococcaceae</taxon>
        <taxon>Kwoniella</taxon>
    </lineage>
</organism>
<dbReference type="KEGG" id="kpin:30170125"/>
<feature type="domain" description="Xylanolytic transcriptional activator regulatory" evidence="6">
    <location>
        <begin position="266"/>
        <end position="386"/>
    </location>
</feature>
<evidence type="ECO:0000256" key="4">
    <source>
        <dbReference type="ARBA" id="ARBA00023163"/>
    </source>
</evidence>
<keyword evidence="8" id="KW-1185">Reference proteome</keyword>
<dbReference type="PANTHER" id="PTHR31845:SF17">
    <property type="entry name" value="ZN(II)2CYS6 TRANSCRIPTION FACTOR (EUROFUNG)"/>
    <property type="match status" value="1"/>
</dbReference>
<gene>
    <name evidence="7" type="ORF">I206_103238</name>
</gene>
<comment type="subcellular location">
    <subcellularLocation>
        <location evidence="1">Nucleus</location>
    </subcellularLocation>
</comment>
<accession>A0AAJ8L4B3</accession>
<dbReference type="RefSeq" id="XP_070058803.1">
    <property type="nucleotide sequence ID" value="XM_070202702.1"/>
</dbReference>
<dbReference type="EMBL" id="CP144522">
    <property type="protein sequence ID" value="WWC69300.1"/>
    <property type="molecule type" value="Genomic_DNA"/>
</dbReference>
<keyword evidence="5" id="KW-0539">Nucleus</keyword>
<dbReference type="GeneID" id="30170125"/>
<keyword evidence="2" id="KW-0805">Transcription regulation</keyword>
<evidence type="ECO:0000256" key="3">
    <source>
        <dbReference type="ARBA" id="ARBA00023125"/>
    </source>
</evidence>
<protein>
    <recommendedName>
        <fullName evidence="6">Xylanolytic transcriptional activator regulatory domain-containing protein</fullName>
    </recommendedName>
</protein>